<dbReference type="Gene3D" id="3.40.50.1820">
    <property type="entry name" value="alpha/beta hydrolase"/>
    <property type="match status" value="1"/>
</dbReference>
<name>A0AAJ4LVX7_9VIBR</name>
<evidence type="ECO:0000313" key="6">
    <source>
        <dbReference type="EMBL" id="QPL55341.1"/>
    </source>
</evidence>
<keyword evidence="3 6" id="KW-0378">Hydrolase</keyword>
<dbReference type="PANTHER" id="PTHR48098">
    <property type="entry name" value="ENTEROCHELIN ESTERASE-RELATED"/>
    <property type="match status" value="1"/>
</dbReference>
<dbReference type="EMBL" id="CP065218">
    <property type="protein sequence ID" value="QPL55341.1"/>
    <property type="molecule type" value="Genomic_DNA"/>
</dbReference>
<dbReference type="Pfam" id="PF11806">
    <property type="entry name" value="Enterochelin_N"/>
    <property type="match status" value="1"/>
</dbReference>
<dbReference type="NCBIfam" id="NF007758">
    <property type="entry name" value="PRK10439.1"/>
    <property type="match status" value="1"/>
</dbReference>
<dbReference type="EC" id="3.1.1.-" evidence="6"/>
<evidence type="ECO:0000256" key="2">
    <source>
        <dbReference type="ARBA" id="ARBA00022490"/>
    </source>
</evidence>
<gene>
    <name evidence="6" type="primary">fes</name>
    <name evidence="6" type="ORF">I3X05_20365</name>
</gene>
<evidence type="ECO:0000259" key="5">
    <source>
        <dbReference type="Pfam" id="PF11806"/>
    </source>
</evidence>
<dbReference type="GO" id="GO:0006826">
    <property type="term" value="P:iron ion transport"/>
    <property type="evidence" value="ECO:0007669"/>
    <property type="project" value="InterPro"/>
</dbReference>
<dbReference type="AlphaFoldDB" id="A0AAJ4LVX7"/>
<dbReference type="SUPFAM" id="SSF53474">
    <property type="entry name" value="alpha/beta-Hydrolases"/>
    <property type="match status" value="1"/>
</dbReference>
<comment type="similarity">
    <text evidence="4">Belongs to the Fes family.</text>
</comment>
<dbReference type="InterPro" id="IPR000801">
    <property type="entry name" value="Esterase-like"/>
</dbReference>
<dbReference type="PANTHER" id="PTHR48098:SF3">
    <property type="entry name" value="IRON(III) ENTEROBACTIN ESTERASE"/>
    <property type="match status" value="1"/>
</dbReference>
<reference evidence="6 7" key="1">
    <citation type="submission" date="2020-11" db="EMBL/GenBank/DDBJ databases">
        <title>Complete and Circularized Genome Assembly of a human isolate of Vibrio navarrensis biotype pommerensis with MiSeq and MinION Sequence Data.</title>
        <authorList>
            <person name="Schwartz K."/>
            <person name="Borowiak M."/>
            <person name="Deneke C."/>
            <person name="Balau V."/>
            <person name="Metelmann C."/>
            <person name="Strauch E."/>
        </authorList>
    </citation>
    <scope>NUCLEOTIDE SEQUENCE [LARGE SCALE GENOMIC DNA]</scope>
    <source>
        <strain evidence="6 7">20-VB00237</strain>
    </source>
</reference>
<dbReference type="GO" id="GO:0008849">
    <property type="term" value="F:enterochelin esterase activity"/>
    <property type="evidence" value="ECO:0007669"/>
    <property type="project" value="InterPro"/>
</dbReference>
<evidence type="ECO:0000313" key="7">
    <source>
        <dbReference type="Proteomes" id="UP000594435"/>
    </source>
</evidence>
<protein>
    <submittedName>
        <fullName evidence="6">Enterochelin esterase</fullName>
        <ecNumber evidence="6">3.1.1.-</ecNumber>
    </submittedName>
</protein>
<dbReference type="Gene3D" id="2.60.40.10">
    <property type="entry name" value="Immunoglobulins"/>
    <property type="match status" value="1"/>
</dbReference>
<dbReference type="Pfam" id="PF00756">
    <property type="entry name" value="Esterase"/>
    <property type="match status" value="1"/>
</dbReference>
<evidence type="ECO:0000256" key="4">
    <source>
        <dbReference type="ARBA" id="ARBA00024201"/>
    </source>
</evidence>
<sequence>MLSPVFLLALSATSPLPQTWQQEFDIEQTTHQPVLTESQTYFRGTLTSDAPLQSASIVDQQGQVVKQLLSAGQKEAEIFWLADKAGRYQIEIQPFAQQNAHISLNLNKLALKSDQRVLPQHPLLSSLLQKTHDAIVASNADAESRFWQRIEQAGTPLIEPIDDEQMLLTFLWRGEADNVRLLGSPYDGHVHLARLANSTIWYKSYVVPAQTRLSYRLAPNVPQIVSDESQDAWREQRRAVLATAGPDPLNHNAPFAQDDTLFSTASTVTLPKALSDEITRPQGNLTGQVTTFSYDSAMLNNRRTIHLYQPHARYAVTPASPLLILFDGDAYLGRASVPTMLDNLIAQKKIPPLRAVFINNPLPSLRAQELTPNDRFADFMANEFKPWLCQVHGICPKAEETILSGSSFGGLASMAIAFRRPDAFGKVLSQSGSFWWGESPHSSEWLTQQFALSERKDIDIYMNAGVFEVSPDSANILKTNQKLHKVLKEKGYSVVFEQVAGGHDYFSWRVMLAQGLAQFFNQDKKE</sequence>
<keyword evidence="2" id="KW-0963">Cytoplasm</keyword>
<dbReference type="SUPFAM" id="SSF81296">
    <property type="entry name" value="E set domains"/>
    <property type="match status" value="1"/>
</dbReference>
<dbReference type="GO" id="GO:0005737">
    <property type="term" value="C:cytoplasm"/>
    <property type="evidence" value="ECO:0007669"/>
    <property type="project" value="UniProtKB-SubCell"/>
</dbReference>
<dbReference type="RefSeq" id="WP_052702536.1">
    <property type="nucleotide sequence ID" value="NZ_CP065218.1"/>
</dbReference>
<proteinExistence type="inferred from homology"/>
<comment type="subcellular location">
    <subcellularLocation>
        <location evidence="1">Cytoplasm</location>
    </subcellularLocation>
</comment>
<dbReference type="Proteomes" id="UP000594435">
    <property type="component" value="Chromosome 2"/>
</dbReference>
<dbReference type="InterPro" id="IPR029058">
    <property type="entry name" value="AB_hydrolase_fold"/>
</dbReference>
<evidence type="ECO:0000256" key="3">
    <source>
        <dbReference type="ARBA" id="ARBA00022801"/>
    </source>
</evidence>
<dbReference type="InterPro" id="IPR013783">
    <property type="entry name" value="Ig-like_fold"/>
</dbReference>
<dbReference type="InterPro" id="IPR021764">
    <property type="entry name" value="Enterochelin_esterase_N"/>
</dbReference>
<dbReference type="GO" id="GO:0005506">
    <property type="term" value="F:iron ion binding"/>
    <property type="evidence" value="ECO:0007669"/>
    <property type="project" value="InterPro"/>
</dbReference>
<dbReference type="InterPro" id="IPR050583">
    <property type="entry name" value="Mycobacterial_A85_antigen"/>
</dbReference>
<dbReference type="InterPro" id="IPR014756">
    <property type="entry name" value="Ig_E-set"/>
</dbReference>
<feature type="domain" description="Enterochelin esterase N-terminal" evidence="5">
    <location>
        <begin position="168"/>
        <end position="274"/>
    </location>
</feature>
<evidence type="ECO:0000256" key="1">
    <source>
        <dbReference type="ARBA" id="ARBA00004496"/>
    </source>
</evidence>
<accession>A0AAJ4LVX7</accession>
<organism evidence="6 7">
    <name type="scientific">Vibrio navarrensis</name>
    <dbReference type="NCBI Taxonomy" id="29495"/>
    <lineage>
        <taxon>Bacteria</taxon>
        <taxon>Pseudomonadati</taxon>
        <taxon>Pseudomonadota</taxon>
        <taxon>Gammaproteobacteria</taxon>
        <taxon>Vibrionales</taxon>
        <taxon>Vibrionaceae</taxon>
        <taxon>Vibrio</taxon>
    </lineage>
</organism>